<dbReference type="Proteomes" id="UP000076863">
    <property type="component" value="Unassembled WGS sequence"/>
</dbReference>
<dbReference type="PANTHER" id="PTHR42791:SF2">
    <property type="entry name" value="N-ACETYLTRANSFERASE DOMAIN-CONTAINING PROTEIN"/>
    <property type="match status" value="1"/>
</dbReference>
<dbReference type="InterPro" id="IPR052523">
    <property type="entry name" value="Trichothecene_AcTrans"/>
</dbReference>
<gene>
    <name evidence="2" type="ORF">BBO_08560</name>
</gene>
<name>A0A166S1R8_9HYPO</name>
<dbReference type="SUPFAM" id="SSF55729">
    <property type="entry name" value="Acyl-CoA N-acyltransferases (Nat)"/>
    <property type="match status" value="1"/>
</dbReference>
<evidence type="ECO:0000313" key="3">
    <source>
        <dbReference type="Proteomes" id="UP000076863"/>
    </source>
</evidence>
<dbReference type="InterPro" id="IPR016181">
    <property type="entry name" value="Acyl_CoA_acyltransferase"/>
</dbReference>
<keyword evidence="2" id="KW-0808">Transferase</keyword>
<feature type="domain" description="N-acetyltransferase" evidence="1">
    <location>
        <begin position="60"/>
        <end position="200"/>
    </location>
</feature>
<dbReference type="OrthoDB" id="2115692at2759"/>
<keyword evidence="2" id="KW-0012">Acyltransferase</keyword>
<organism evidence="2 3">
    <name type="scientific">Beauveria brongniartii RCEF 3172</name>
    <dbReference type="NCBI Taxonomy" id="1081107"/>
    <lineage>
        <taxon>Eukaryota</taxon>
        <taxon>Fungi</taxon>
        <taxon>Dikarya</taxon>
        <taxon>Ascomycota</taxon>
        <taxon>Pezizomycotina</taxon>
        <taxon>Sordariomycetes</taxon>
        <taxon>Hypocreomycetidae</taxon>
        <taxon>Hypocreales</taxon>
        <taxon>Cordycipitaceae</taxon>
        <taxon>Beauveria</taxon>
        <taxon>Beauveria brongniartii</taxon>
    </lineage>
</organism>
<protein>
    <submittedName>
        <fullName evidence="2">Acyl-CoA N-acyltransferase</fullName>
    </submittedName>
</protein>
<dbReference type="InterPro" id="IPR000182">
    <property type="entry name" value="GNAT_dom"/>
</dbReference>
<dbReference type="PROSITE" id="PS51186">
    <property type="entry name" value="GNAT"/>
    <property type="match status" value="1"/>
</dbReference>
<evidence type="ECO:0000313" key="2">
    <source>
        <dbReference type="EMBL" id="OAA35715.1"/>
    </source>
</evidence>
<evidence type="ECO:0000259" key="1">
    <source>
        <dbReference type="PROSITE" id="PS51186"/>
    </source>
</evidence>
<dbReference type="PANTHER" id="PTHR42791">
    <property type="entry name" value="GNAT FAMILY ACETYLTRANSFERASE"/>
    <property type="match status" value="1"/>
</dbReference>
<accession>A0A166S1R8</accession>
<dbReference type="EMBL" id="AZHA01000040">
    <property type="protein sequence ID" value="OAA35715.1"/>
    <property type="molecule type" value="Genomic_DNA"/>
</dbReference>
<dbReference type="GO" id="GO:0016747">
    <property type="term" value="F:acyltransferase activity, transferring groups other than amino-acyl groups"/>
    <property type="evidence" value="ECO:0007669"/>
    <property type="project" value="InterPro"/>
</dbReference>
<dbReference type="Pfam" id="PF00583">
    <property type="entry name" value="Acetyltransf_1"/>
    <property type="match status" value="1"/>
</dbReference>
<reference evidence="2 3" key="1">
    <citation type="journal article" date="2016" name="Genome Biol. Evol.">
        <title>Divergent and convergent evolution of fungal pathogenicity.</title>
        <authorList>
            <person name="Shang Y."/>
            <person name="Xiao G."/>
            <person name="Zheng P."/>
            <person name="Cen K."/>
            <person name="Zhan S."/>
            <person name="Wang C."/>
        </authorList>
    </citation>
    <scope>NUCLEOTIDE SEQUENCE [LARGE SCALE GENOMIC DNA]</scope>
    <source>
        <strain evidence="2 3">RCEF 3172</strain>
    </source>
</reference>
<sequence>MSKVQAAVVADAPTLGAMQLNAFDDGHFDDMFPQPYVVAAWESFVQPSETATHGLQTRVGVIRDESGTPKGACLLHIARDENAVAALYSHWDTIWGAPLPGMNTTKLDEFFGGMTAQHKAVLGDTPHVYLEIVMTHSTARGRGHSLALLKWASDMADELGLPLYLNSDKDVVGLYERVGYARQPEEVRTSKMVPMLRPAVKA</sequence>
<proteinExistence type="predicted"/>
<dbReference type="AlphaFoldDB" id="A0A166S1R8"/>
<comment type="caution">
    <text evidence="2">The sequence shown here is derived from an EMBL/GenBank/DDBJ whole genome shotgun (WGS) entry which is preliminary data.</text>
</comment>
<dbReference type="Gene3D" id="3.40.630.30">
    <property type="match status" value="1"/>
</dbReference>
<keyword evidence="3" id="KW-1185">Reference proteome</keyword>